<evidence type="ECO:0000256" key="1">
    <source>
        <dbReference type="ARBA" id="ARBA00006199"/>
    </source>
</evidence>
<comment type="subcellular location">
    <subcellularLocation>
        <location evidence="6">Cytoplasm</location>
    </subcellularLocation>
    <subcellularLocation>
        <location evidence="6">Nucleus</location>
    </subcellularLocation>
</comment>
<evidence type="ECO:0000256" key="4">
    <source>
        <dbReference type="ARBA" id="ARBA00023242"/>
    </source>
</evidence>
<dbReference type="Pfam" id="PF08559">
    <property type="entry name" value="Cut8"/>
    <property type="match status" value="1"/>
</dbReference>
<comment type="similarity">
    <text evidence="1 6">Belongs to the cut8/STS1 family.</text>
</comment>
<name>A0ABP0CVG1_9PEZI</name>
<feature type="compositionally biased region" description="Polar residues" evidence="7">
    <location>
        <begin position="21"/>
        <end position="32"/>
    </location>
</feature>
<sequence>MAASSKKRKADDDGAEEMSLSPMSSPAVSNRQLVRPSKKARAADMVDRPLPLPRLLEALDASQLRAILQTICDHSPDISEQVAHNAPRPTPVSTLRLLGEYQERLNAAMPYGHSSADYNYYRVKQPLVALVEAISEYTRQFLPPIESQTSASLEFLDGATELIHQLPDWDNPTYRQHKEGAYDEVARAWAVVIQEASKRGGGGFSSLLASEHWDQTLSKHNHRAGGRLEAAMSALLTYVGWMGSGGSGASSSASNDPNSIRNQLMNGTFGAPVRVGPW</sequence>
<dbReference type="Proteomes" id="UP001642405">
    <property type="component" value="Unassembled WGS sequence"/>
</dbReference>
<comment type="subunit">
    <text evidence="2 6">Binds the proteasome.</text>
</comment>
<dbReference type="InterPro" id="IPR038422">
    <property type="entry name" value="Cut8/Sts1_sf"/>
</dbReference>
<dbReference type="InterPro" id="IPR013868">
    <property type="entry name" value="Cut8/Sts1_fam"/>
</dbReference>
<keyword evidence="6" id="KW-0813">Transport</keyword>
<evidence type="ECO:0000313" key="9">
    <source>
        <dbReference type="Proteomes" id="UP001642405"/>
    </source>
</evidence>
<feature type="region of interest" description="Disordered" evidence="7">
    <location>
        <begin position="1"/>
        <end position="42"/>
    </location>
</feature>
<evidence type="ECO:0000256" key="3">
    <source>
        <dbReference type="ARBA" id="ARBA00016204"/>
    </source>
</evidence>
<organism evidence="8 9">
    <name type="scientific">Sporothrix curviconia</name>
    <dbReference type="NCBI Taxonomy" id="1260050"/>
    <lineage>
        <taxon>Eukaryota</taxon>
        <taxon>Fungi</taxon>
        <taxon>Dikarya</taxon>
        <taxon>Ascomycota</taxon>
        <taxon>Pezizomycotina</taxon>
        <taxon>Sordariomycetes</taxon>
        <taxon>Sordariomycetidae</taxon>
        <taxon>Ophiostomatales</taxon>
        <taxon>Ophiostomataceae</taxon>
        <taxon>Sporothrix</taxon>
    </lineage>
</organism>
<dbReference type="Gene3D" id="1.20.58.1590">
    <property type="entry name" value="Tethering factor for nuclear proteasome Cut8/Sts1"/>
    <property type="match status" value="1"/>
</dbReference>
<evidence type="ECO:0000256" key="6">
    <source>
        <dbReference type="RuleBase" id="RU368013"/>
    </source>
</evidence>
<evidence type="ECO:0000313" key="8">
    <source>
        <dbReference type="EMBL" id="CAK7234950.1"/>
    </source>
</evidence>
<evidence type="ECO:0000256" key="2">
    <source>
        <dbReference type="ARBA" id="ARBA00011464"/>
    </source>
</evidence>
<comment type="caution">
    <text evidence="8">The sequence shown here is derived from an EMBL/GenBank/DDBJ whole genome shotgun (WGS) entry which is preliminary data.</text>
</comment>
<keyword evidence="6" id="KW-0653">Protein transport</keyword>
<evidence type="ECO:0000256" key="5">
    <source>
        <dbReference type="ARBA" id="ARBA00025651"/>
    </source>
</evidence>
<keyword evidence="4 6" id="KW-0539">Nucleus</keyword>
<reference evidence="8 9" key="1">
    <citation type="submission" date="2024-01" db="EMBL/GenBank/DDBJ databases">
        <authorList>
            <person name="Allen C."/>
            <person name="Tagirdzhanova G."/>
        </authorList>
    </citation>
    <scope>NUCLEOTIDE SEQUENCE [LARGE SCALE GENOMIC DNA]</scope>
</reference>
<keyword evidence="6" id="KW-0963">Cytoplasm</keyword>
<protein>
    <recommendedName>
        <fullName evidence="3 6">Tethering factor for nuclear proteasome STS1</fullName>
    </recommendedName>
</protein>
<dbReference type="PANTHER" id="PTHR28032:SF1">
    <property type="entry name" value="FI02826P"/>
    <property type="match status" value="1"/>
</dbReference>
<gene>
    <name evidence="8" type="primary">RAD52_2</name>
    <name evidence="8" type="ORF">SCUCBS95973_009106</name>
</gene>
<comment type="function">
    <text evidence="5 6">Involved in ubiquitin-mediated protein degradation. Regulatory factor in the ubiquitin/proteasome pathway that controls the turnover of proteasome substrates. Targets proteasomes to the nucleus and facilitates the degradation of nuclear proteins.</text>
</comment>
<evidence type="ECO:0000256" key="7">
    <source>
        <dbReference type="SAM" id="MobiDB-lite"/>
    </source>
</evidence>
<accession>A0ABP0CVG1</accession>
<keyword evidence="9" id="KW-1185">Reference proteome</keyword>
<dbReference type="EMBL" id="CAWUHB010000091">
    <property type="protein sequence ID" value="CAK7234950.1"/>
    <property type="molecule type" value="Genomic_DNA"/>
</dbReference>
<dbReference type="PANTHER" id="PTHR28032">
    <property type="entry name" value="FI02826P"/>
    <property type="match status" value="1"/>
</dbReference>
<proteinExistence type="inferred from homology"/>